<protein>
    <submittedName>
        <fullName evidence="2">CGNR zinc finger domain-containing protein</fullName>
    </submittedName>
</protein>
<dbReference type="Pfam" id="PF11706">
    <property type="entry name" value="zf-CGNR"/>
    <property type="match status" value="1"/>
</dbReference>
<feature type="domain" description="Zinc finger CGNR" evidence="1">
    <location>
        <begin position="134"/>
        <end position="176"/>
    </location>
</feature>
<dbReference type="Proteomes" id="UP001589747">
    <property type="component" value="Unassembled WGS sequence"/>
</dbReference>
<dbReference type="PANTHER" id="PTHR35525">
    <property type="entry name" value="BLL6575 PROTEIN"/>
    <property type="match status" value="1"/>
</dbReference>
<dbReference type="InterPro" id="IPR023286">
    <property type="entry name" value="ABATE_dom_sf"/>
</dbReference>
<proteinExistence type="predicted"/>
<name>A0ABV5KUS4_9BACL</name>
<dbReference type="RefSeq" id="WP_377498127.1">
    <property type="nucleotide sequence ID" value="NZ_JBHMDO010000034.1"/>
</dbReference>
<dbReference type="Gene3D" id="1.10.3300.10">
    <property type="entry name" value="Jann2411-like domain"/>
    <property type="match status" value="1"/>
</dbReference>
<evidence type="ECO:0000313" key="3">
    <source>
        <dbReference type="Proteomes" id="UP001589747"/>
    </source>
</evidence>
<accession>A0ABV5KUS4</accession>
<dbReference type="InterPro" id="IPR021005">
    <property type="entry name" value="Znf_CGNR"/>
</dbReference>
<keyword evidence="3" id="KW-1185">Reference proteome</keyword>
<evidence type="ECO:0000313" key="2">
    <source>
        <dbReference type="EMBL" id="MFB9328635.1"/>
    </source>
</evidence>
<dbReference type="EMBL" id="JBHMDO010000034">
    <property type="protein sequence ID" value="MFB9328635.1"/>
    <property type="molecule type" value="Genomic_DNA"/>
</dbReference>
<comment type="caution">
    <text evidence="2">The sequence shown here is derived from an EMBL/GenBank/DDBJ whole genome shotgun (WGS) entry which is preliminary data.</text>
</comment>
<gene>
    <name evidence="2" type="ORF">ACFFSY_22090</name>
</gene>
<dbReference type="InterPro" id="IPR010852">
    <property type="entry name" value="ABATE"/>
</dbReference>
<reference evidence="2 3" key="1">
    <citation type="submission" date="2024-09" db="EMBL/GenBank/DDBJ databases">
        <authorList>
            <person name="Sun Q."/>
            <person name="Mori K."/>
        </authorList>
    </citation>
    <scope>NUCLEOTIDE SEQUENCE [LARGE SCALE GENOMIC DNA]</scope>
    <source>
        <strain evidence="2 3">TISTR 2452</strain>
    </source>
</reference>
<sequence length="186" mass="21958">MLWIELLNSEWRDWKGDGHLTDKLMDLEWRQKFAAQLGWGELPYPSEDQVEKLVHLRSELHNWARHLQQNSGLTLDAIERLNGWMAAGGYRKRLMKREERLVLTEETLLKNWDTLTAAFADSFAQFTAEGEPSRIKFCDNPNCLWVFLDETRNRTKRYCDDKLCGNLMKVRRFRAKIKTGAKPDEQ</sequence>
<dbReference type="PANTHER" id="PTHR35525:SF3">
    <property type="entry name" value="BLL6575 PROTEIN"/>
    <property type="match status" value="1"/>
</dbReference>
<organism evidence="2 3">
    <name type="scientific">Paenibacillus aurantiacus</name>
    <dbReference type="NCBI Taxonomy" id="1936118"/>
    <lineage>
        <taxon>Bacteria</taxon>
        <taxon>Bacillati</taxon>
        <taxon>Bacillota</taxon>
        <taxon>Bacilli</taxon>
        <taxon>Bacillales</taxon>
        <taxon>Paenibacillaceae</taxon>
        <taxon>Paenibacillus</taxon>
    </lineage>
</organism>
<dbReference type="SUPFAM" id="SSF160904">
    <property type="entry name" value="Jann2411-like"/>
    <property type="match status" value="1"/>
</dbReference>
<evidence type="ECO:0000259" key="1">
    <source>
        <dbReference type="Pfam" id="PF11706"/>
    </source>
</evidence>